<keyword evidence="3" id="KW-0808">Transferase</keyword>
<dbReference type="Gene3D" id="3.40.50.150">
    <property type="entry name" value="Vaccinia Virus protein VP39"/>
    <property type="match status" value="1"/>
</dbReference>
<dbReference type="SUPFAM" id="SSF53448">
    <property type="entry name" value="Nucleotide-diphospho-sugar transferases"/>
    <property type="match status" value="1"/>
</dbReference>
<dbReference type="Proteomes" id="UP000199229">
    <property type="component" value="Unassembled WGS sequence"/>
</dbReference>
<evidence type="ECO:0000259" key="2">
    <source>
        <dbReference type="Pfam" id="PF05050"/>
    </source>
</evidence>
<dbReference type="InterPro" id="IPR001173">
    <property type="entry name" value="Glyco_trans_2-like"/>
</dbReference>
<dbReference type="GO" id="GO:0032259">
    <property type="term" value="P:methylation"/>
    <property type="evidence" value="ECO:0007669"/>
    <property type="project" value="UniProtKB-KW"/>
</dbReference>
<dbReference type="InterPro" id="IPR011990">
    <property type="entry name" value="TPR-like_helical_dom_sf"/>
</dbReference>
<reference evidence="4" key="1">
    <citation type="submission" date="2016-10" db="EMBL/GenBank/DDBJ databases">
        <authorList>
            <person name="Varghese N."/>
            <person name="Submissions S."/>
        </authorList>
    </citation>
    <scope>NUCLEOTIDE SEQUENCE [LARGE SCALE GENOMIC DNA]</scope>
    <source>
        <strain evidence="4">Gh-105</strain>
    </source>
</reference>
<dbReference type="STRING" id="582675.SAMN05192565_11462"/>
<dbReference type="Gene3D" id="1.25.40.10">
    <property type="entry name" value="Tetratricopeptide repeat domain"/>
    <property type="match status" value="1"/>
</dbReference>
<dbReference type="InterPro" id="IPR029044">
    <property type="entry name" value="Nucleotide-diphossugar_trans"/>
</dbReference>
<dbReference type="PANTHER" id="PTHR34203:SF15">
    <property type="entry name" value="SLL1173 PROTEIN"/>
    <property type="match status" value="1"/>
</dbReference>
<dbReference type="Gene3D" id="3.90.550.10">
    <property type="entry name" value="Spore Coat Polysaccharide Biosynthesis Protein SpsA, Chain A"/>
    <property type="match status" value="1"/>
</dbReference>
<keyword evidence="3" id="KW-0489">Methyltransferase</keyword>
<dbReference type="Pfam" id="PF13692">
    <property type="entry name" value="Glyco_trans_1_4"/>
    <property type="match status" value="1"/>
</dbReference>
<dbReference type="InterPro" id="IPR006342">
    <property type="entry name" value="FkbM_mtfrase"/>
</dbReference>
<evidence type="ECO:0000313" key="3">
    <source>
        <dbReference type="EMBL" id="SFG86942.1"/>
    </source>
</evidence>
<evidence type="ECO:0000313" key="4">
    <source>
        <dbReference type="Proteomes" id="UP000199229"/>
    </source>
</evidence>
<dbReference type="SUPFAM" id="SSF53756">
    <property type="entry name" value="UDP-Glycosyltransferase/glycogen phosphorylase"/>
    <property type="match status" value="1"/>
</dbReference>
<dbReference type="NCBIfam" id="TIGR01444">
    <property type="entry name" value="fkbM_fam"/>
    <property type="match status" value="1"/>
</dbReference>
<dbReference type="Pfam" id="PF00535">
    <property type="entry name" value="Glycos_transf_2"/>
    <property type="match status" value="1"/>
</dbReference>
<evidence type="ECO:0000259" key="1">
    <source>
        <dbReference type="Pfam" id="PF00535"/>
    </source>
</evidence>
<organism evidence="3 4">
    <name type="scientific">Methylobacterium gossipiicola</name>
    <dbReference type="NCBI Taxonomy" id="582675"/>
    <lineage>
        <taxon>Bacteria</taxon>
        <taxon>Pseudomonadati</taxon>
        <taxon>Pseudomonadota</taxon>
        <taxon>Alphaproteobacteria</taxon>
        <taxon>Hyphomicrobiales</taxon>
        <taxon>Methylobacteriaceae</taxon>
        <taxon>Methylobacterium</taxon>
    </lineage>
</organism>
<dbReference type="AlphaFoldDB" id="A0A1I2VCI6"/>
<protein>
    <submittedName>
        <fullName evidence="3">Methyltransferase, FkbM family</fullName>
    </submittedName>
</protein>
<dbReference type="EMBL" id="FOPM01000014">
    <property type="protein sequence ID" value="SFG86942.1"/>
    <property type="molecule type" value="Genomic_DNA"/>
</dbReference>
<gene>
    <name evidence="3" type="ORF">SAMN05192565_11462</name>
</gene>
<dbReference type="GO" id="GO:0008168">
    <property type="term" value="F:methyltransferase activity"/>
    <property type="evidence" value="ECO:0007669"/>
    <property type="project" value="UniProtKB-KW"/>
</dbReference>
<dbReference type="InterPro" id="IPR029063">
    <property type="entry name" value="SAM-dependent_MTases_sf"/>
</dbReference>
<sequence>MTPSGQSLCLAMIVRNEAPVIRRCLASVRSLIDHWIVVDTGSTDGTQDLVRAALGDLPGTLIERPWVDFGHNRSEALALARPHGTYTLVIDADDELLLPPGYTLPTLDADSYDVAIADGSITYRRTQVVRNALTWVYRGVLHEFPNCPEATRAGALGLTLRRNHDGARRRDPETYRRDAALLQAALASETDPFLTARYLFYLGQSYRDCGAAEEAVDAYLRRADLGFWEDEVYVALCTAAGLMAGLGRPMDTVLETYRRAIAIRPDRAEARHGASRACRLAGHYAEGFRFAQAGLGLVAPEGGLFVEPWIYAYGLRDEYAVNAYWAGRYRDCLSACLDLLACTEVPADDRPRHVANARFALEKLPVPYDPGRGLLPSARGGIAATTPMPVPARAARWSPEQPQGGTEIMAAGLSRHLGPDLVAIDLRLNGYDAAGLDGRPLVIWIHHAPDQAAVAWLRDSEKVRRVARFVFVSEWQRAGFLAAFELPPERCLVLRNATEVPQVDRPARRNLPLKVAYTSVPYRGLAILLEAWARLAPRWAELHVWSSHKLYGRDADDAPYEALYARAATLPGVHYHGLLPNADLRAALAGIDILAYPSTFAETSCLAVIEAMAAGCRVLCPTLGALPETTAGFARLYPFVADPDAHAAAFTEILRQELSDPWMGQAAQASAQQAFCRQTYDWRVRIPEWRSLLDDLRADARAPTPSGASWPVFREVDSKRGRFFVVDGDYIGRTLSLTGDWEPHLYAFAALVLDPRSHILDLGANFGVHTVGLARLVPEGSVHAFEPLDLCFSQLHRNVLANGLGNVRTYRMAVTDRSGDRVEMEPPDATLTADGTVNLGLTRIGRGGDGVSTIRLDDLRLPPITFIKMDIQGSEALAVEGMRELLARDRPVVFLEIEEDHLRRSGSSSKILIERFLALDYSLLRIRTEWPTDHLAIPNERADLIARCRDQPHHDYDWISGSGVDLKFENSYFYTRITTT</sequence>
<proteinExistence type="predicted"/>
<dbReference type="SUPFAM" id="SSF48452">
    <property type="entry name" value="TPR-like"/>
    <property type="match status" value="1"/>
</dbReference>
<keyword evidence="4" id="KW-1185">Reference proteome</keyword>
<dbReference type="InterPro" id="IPR052514">
    <property type="entry name" value="SAM-dependent_MTase"/>
</dbReference>
<feature type="domain" description="Glycosyltransferase 2-like" evidence="1">
    <location>
        <begin position="11"/>
        <end position="96"/>
    </location>
</feature>
<dbReference type="OrthoDB" id="5354021at2"/>
<dbReference type="PANTHER" id="PTHR34203">
    <property type="entry name" value="METHYLTRANSFERASE, FKBM FAMILY PROTEIN"/>
    <property type="match status" value="1"/>
</dbReference>
<dbReference type="Gene3D" id="3.40.50.2000">
    <property type="entry name" value="Glycogen Phosphorylase B"/>
    <property type="match status" value="1"/>
</dbReference>
<accession>A0A1I2VCI6</accession>
<dbReference type="SUPFAM" id="SSF53335">
    <property type="entry name" value="S-adenosyl-L-methionine-dependent methyltransferases"/>
    <property type="match status" value="1"/>
</dbReference>
<feature type="domain" description="Methyltransferase FkbM" evidence="2">
    <location>
        <begin position="761"/>
        <end position="921"/>
    </location>
</feature>
<dbReference type="Pfam" id="PF05050">
    <property type="entry name" value="Methyltransf_21"/>
    <property type="match status" value="1"/>
</dbReference>
<dbReference type="CDD" id="cd03801">
    <property type="entry name" value="GT4_PimA-like"/>
    <property type="match status" value="1"/>
</dbReference>
<name>A0A1I2VCI6_9HYPH</name>